<dbReference type="EMBL" id="BDSP01000058">
    <property type="protein sequence ID" value="GAX12920.1"/>
    <property type="molecule type" value="Genomic_DNA"/>
</dbReference>
<evidence type="ECO:0000256" key="2">
    <source>
        <dbReference type="PROSITE-ProRule" id="PRU00708"/>
    </source>
</evidence>
<proteinExistence type="predicted"/>
<evidence type="ECO:0008006" key="5">
    <source>
        <dbReference type="Google" id="ProtNLM"/>
    </source>
</evidence>
<sequence length="822" mass="93122">MLGSRRRCIAVVLRSSTSRRRPRPSSWSMTVSSSISTVSPFLCFENRGFSSRFFSIAAPTDTSVDDFLTRVSAQLPHMVQHILPENPSIQFRWQQEVSHLQRRHHTPQQTTPLSRHRLQEWQEWCCRGVCEDIDDISWQNNRGYGPWLGELPLTCSDDTAAEIDVVSFQNATMALSPKADLPDGLSYATTAISRYDAEIRTSDPERKQALFKALALLRVMTTSDWAPLDNVEEESICNNDHDLERTIIVTEEDDVLFADDIPDDVFIDQLHAFSKETYISMDDHNLLLARLALALDLERDDVAALLMHEFTSMCQAKTPDAASYEILLSALVHRLQQFDSATQVVEHMIQNRSSWTPECLTAAMYAYKGRGRRDDAWDLLQTVYTNPAREFKIQNKTFQVVMEVALSEQRSDEVLQIMEMAMKETRRRSDTNVEKILLLGLNCSSTKDRQATEFLTKVMTILEERTVMVPSDRVWRHFIYVAFSRRRRKDKVLGQLIRQAFHNWALFKPSFRPSDSFLSIGLAVSESLCDAEFAADLVLRCLRRDGGKVDSASIPILQIIRAVNICIESGDVHKGRLILDRCIAHPNIHTAMRHKMYASVLRGYAEAGDTVAARQLLSVMAESSIPINQDNLAVMIRAYALRKDLTSASLFLGAVEDGIFDVEPDASIYGSYILCCVRVGAWQEAMDTYAKLKERDLIPAASTVYCLLLAANKVNGVTSTEEFLQDIVQSNAQVDMACCILACSLLLFPKVGSMNELRTQLRHLTDSDEAVREESLQLLKELRMAELERGDSSDRWRQALSSLLDLVRAMNRKDDGKQYSVE</sequence>
<dbReference type="InterPro" id="IPR011990">
    <property type="entry name" value="TPR-like_helical_dom_sf"/>
</dbReference>
<gene>
    <name evidence="3" type="ORF">FisN_32Lh058</name>
</gene>
<feature type="repeat" description="PPR" evidence="2">
    <location>
        <begin position="665"/>
        <end position="699"/>
    </location>
</feature>
<evidence type="ECO:0000256" key="1">
    <source>
        <dbReference type="ARBA" id="ARBA00022737"/>
    </source>
</evidence>
<name>A0A1Z5JFY2_FISSO</name>
<dbReference type="AlphaFoldDB" id="A0A1Z5JFY2"/>
<dbReference type="OrthoDB" id="10265925at2759"/>
<dbReference type="PANTHER" id="PTHR47447:SF23">
    <property type="entry name" value="PENTACOTRIPEPTIDE-REPEAT REGION OF PRORP DOMAIN-CONTAINING PROTEIN"/>
    <property type="match status" value="1"/>
</dbReference>
<dbReference type="Proteomes" id="UP000198406">
    <property type="component" value="Unassembled WGS sequence"/>
</dbReference>
<dbReference type="PANTHER" id="PTHR47447">
    <property type="entry name" value="OS03G0856100 PROTEIN"/>
    <property type="match status" value="1"/>
</dbReference>
<reference evidence="3 4" key="1">
    <citation type="journal article" date="2015" name="Plant Cell">
        <title>Oil accumulation by the oleaginous diatom Fistulifera solaris as revealed by the genome and transcriptome.</title>
        <authorList>
            <person name="Tanaka T."/>
            <person name="Maeda Y."/>
            <person name="Veluchamy A."/>
            <person name="Tanaka M."/>
            <person name="Abida H."/>
            <person name="Marechal E."/>
            <person name="Bowler C."/>
            <person name="Muto M."/>
            <person name="Sunaga Y."/>
            <person name="Tanaka M."/>
            <person name="Yoshino T."/>
            <person name="Taniguchi T."/>
            <person name="Fukuda Y."/>
            <person name="Nemoto M."/>
            <person name="Matsumoto M."/>
            <person name="Wong P.S."/>
            <person name="Aburatani S."/>
            <person name="Fujibuchi W."/>
        </authorList>
    </citation>
    <scope>NUCLEOTIDE SEQUENCE [LARGE SCALE GENOMIC DNA]</scope>
    <source>
        <strain evidence="3 4">JPCC DA0580</strain>
    </source>
</reference>
<evidence type="ECO:0000313" key="3">
    <source>
        <dbReference type="EMBL" id="GAX12920.1"/>
    </source>
</evidence>
<comment type="caution">
    <text evidence="3">The sequence shown here is derived from an EMBL/GenBank/DDBJ whole genome shotgun (WGS) entry which is preliminary data.</text>
</comment>
<dbReference type="InterPro" id="IPR002885">
    <property type="entry name" value="PPR_rpt"/>
</dbReference>
<protein>
    <recommendedName>
        <fullName evidence="5">Pentacotripeptide-repeat region of PRORP domain-containing protein</fullName>
    </recommendedName>
</protein>
<dbReference type="PROSITE" id="PS51375">
    <property type="entry name" value="PPR"/>
    <property type="match status" value="1"/>
</dbReference>
<dbReference type="InParanoid" id="A0A1Z5JFY2"/>
<accession>A0A1Z5JFY2</accession>
<organism evidence="3 4">
    <name type="scientific">Fistulifera solaris</name>
    <name type="common">Oleaginous diatom</name>
    <dbReference type="NCBI Taxonomy" id="1519565"/>
    <lineage>
        <taxon>Eukaryota</taxon>
        <taxon>Sar</taxon>
        <taxon>Stramenopiles</taxon>
        <taxon>Ochrophyta</taxon>
        <taxon>Bacillariophyta</taxon>
        <taxon>Bacillariophyceae</taxon>
        <taxon>Bacillariophycidae</taxon>
        <taxon>Naviculales</taxon>
        <taxon>Naviculaceae</taxon>
        <taxon>Fistulifera</taxon>
    </lineage>
</organism>
<keyword evidence="1" id="KW-0677">Repeat</keyword>
<keyword evidence="4" id="KW-1185">Reference proteome</keyword>
<dbReference type="Gene3D" id="1.25.40.10">
    <property type="entry name" value="Tetratricopeptide repeat domain"/>
    <property type="match status" value="2"/>
</dbReference>
<evidence type="ECO:0000313" key="4">
    <source>
        <dbReference type="Proteomes" id="UP000198406"/>
    </source>
</evidence>